<dbReference type="EMBL" id="CADCUM010000118">
    <property type="protein sequence ID" value="CAA9401274.1"/>
    <property type="molecule type" value="Genomic_DNA"/>
</dbReference>
<gene>
    <name evidence="1" type="ORF">AVDCRST_MAG32-2970</name>
</gene>
<accession>A0A6J4P313</accession>
<reference evidence="1" key="1">
    <citation type="submission" date="2020-02" db="EMBL/GenBank/DDBJ databases">
        <authorList>
            <person name="Meier V. D."/>
        </authorList>
    </citation>
    <scope>NUCLEOTIDE SEQUENCE</scope>
    <source>
        <strain evidence="1">AVDCRST_MAG32</strain>
    </source>
</reference>
<organism evidence="1">
    <name type="scientific">uncultured Nocardioides sp</name>
    <dbReference type="NCBI Taxonomy" id="198441"/>
    <lineage>
        <taxon>Bacteria</taxon>
        <taxon>Bacillati</taxon>
        <taxon>Actinomycetota</taxon>
        <taxon>Actinomycetes</taxon>
        <taxon>Propionibacteriales</taxon>
        <taxon>Nocardioidaceae</taxon>
        <taxon>Nocardioides</taxon>
        <taxon>environmental samples</taxon>
    </lineage>
</organism>
<name>A0A6J4P313_9ACTN</name>
<dbReference type="AlphaFoldDB" id="A0A6J4P313"/>
<protein>
    <submittedName>
        <fullName evidence="1">Uncharacterized protein</fullName>
    </submittedName>
</protein>
<proteinExistence type="predicted"/>
<sequence>MHRLLGTAGQRVSRASSGGLVAEVRSYPVCRSLHSTVTFSYRAGPAMPLQLAAKSAWVPA</sequence>
<evidence type="ECO:0000313" key="1">
    <source>
        <dbReference type="EMBL" id="CAA9401274.1"/>
    </source>
</evidence>